<evidence type="ECO:0000313" key="1">
    <source>
        <dbReference type="EMBL" id="KAK2946270.1"/>
    </source>
</evidence>
<proteinExistence type="predicted"/>
<organism evidence="1 2">
    <name type="scientific">Blattamonas nauphoetae</name>
    <dbReference type="NCBI Taxonomy" id="2049346"/>
    <lineage>
        <taxon>Eukaryota</taxon>
        <taxon>Metamonada</taxon>
        <taxon>Preaxostyla</taxon>
        <taxon>Oxymonadida</taxon>
        <taxon>Blattamonas</taxon>
    </lineage>
</organism>
<dbReference type="EMBL" id="JARBJD010000232">
    <property type="protein sequence ID" value="KAK2946270.1"/>
    <property type="molecule type" value="Genomic_DNA"/>
</dbReference>
<evidence type="ECO:0000313" key="2">
    <source>
        <dbReference type="Proteomes" id="UP001281761"/>
    </source>
</evidence>
<reference evidence="1 2" key="1">
    <citation type="journal article" date="2022" name="bioRxiv">
        <title>Genomics of Preaxostyla Flagellates Illuminates Evolutionary Transitions and the Path Towards Mitochondrial Loss.</title>
        <authorList>
            <person name="Novak L.V.F."/>
            <person name="Treitli S.C."/>
            <person name="Pyrih J."/>
            <person name="Halakuc P."/>
            <person name="Pipaliya S.V."/>
            <person name="Vacek V."/>
            <person name="Brzon O."/>
            <person name="Soukal P."/>
            <person name="Eme L."/>
            <person name="Dacks J.B."/>
            <person name="Karnkowska A."/>
            <person name="Elias M."/>
            <person name="Hampl V."/>
        </authorList>
    </citation>
    <scope>NUCLEOTIDE SEQUENCE [LARGE SCALE GENOMIC DNA]</scope>
    <source>
        <strain evidence="1">NAU3</strain>
        <tissue evidence="1">Gut</tissue>
    </source>
</reference>
<gene>
    <name evidence="1" type="ORF">BLNAU_18791</name>
</gene>
<keyword evidence="2" id="KW-1185">Reference proteome</keyword>
<protein>
    <submittedName>
        <fullName evidence="1">Uncharacterized protein</fullName>
    </submittedName>
</protein>
<dbReference type="Proteomes" id="UP001281761">
    <property type="component" value="Unassembled WGS sequence"/>
</dbReference>
<accession>A0ABQ9X7C7</accession>
<sequence length="341" mass="39045">MTSNLSFSGVSFHRDPNCEETPLFLRTEPNKLTTIEQVSQLFLSLVDFVMKGCPLDENVTRQTCDLLESFAPDHSDHFSADQILYELVPKPDGSCSGFTESIIPLLTSSNEALVQATLSLLSGIVLYTSSFTHFDILETGLFKLLPQAFYEQEMHLLAKHSFSLMNLVRWFILDSESDPTRAICDERQLSIETFQHIFIDHFFHPVGPFLESVFRHRRRFVDCRTCWEWSELLGSIFECSPSLEQMTLFVLSSSFALTFTDCVSFAGTSPFTNRLLWFVRDRISKWKKEGPAVQKRGQQILTKLSEEGLSEEFELHLRTFEDGTNERRNISMGAQLIHLLG</sequence>
<comment type="caution">
    <text evidence="1">The sequence shown here is derived from an EMBL/GenBank/DDBJ whole genome shotgun (WGS) entry which is preliminary data.</text>
</comment>
<name>A0ABQ9X7C7_9EUKA</name>